<feature type="transmembrane region" description="Helical" evidence="5">
    <location>
        <begin position="149"/>
        <end position="170"/>
    </location>
</feature>
<dbReference type="InterPro" id="IPR013525">
    <property type="entry name" value="ABC2_TM"/>
</dbReference>
<evidence type="ECO:0000256" key="4">
    <source>
        <dbReference type="ARBA" id="ARBA00023136"/>
    </source>
</evidence>
<feature type="domain" description="ABC-2 type transporter transmembrane" evidence="6">
    <location>
        <begin position="24"/>
        <end position="324"/>
    </location>
</feature>
<keyword evidence="2 5" id="KW-0812">Transmembrane</keyword>
<evidence type="ECO:0000256" key="1">
    <source>
        <dbReference type="ARBA" id="ARBA00004141"/>
    </source>
</evidence>
<dbReference type="Pfam" id="PF12698">
    <property type="entry name" value="ABC2_membrane_3"/>
    <property type="match status" value="1"/>
</dbReference>
<organism evidence="7 8">
    <name type="scientific">Senegalia massiliensis</name>
    <dbReference type="NCBI Taxonomy" id="1720316"/>
    <lineage>
        <taxon>Bacteria</taxon>
        <taxon>Bacillati</taxon>
        <taxon>Bacillota</taxon>
        <taxon>Clostridia</taxon>
        <taxon>Eubacteriales</taxon>
        <taxon>Clostridiaceae</taxon>
        <taxon>Senegalia</taxon>
    </lineage>
</organism>
<evidence type="ECO:0000256" key="3">
    <source>
        <dbReference type="ARBA" id="ARBA00022989"/>
    </source>
</evidence>
<name>A0A845R079_9CLOT</name>
<keyword evidence="8" id="KW-1185">Reference proteome</keyword>
<dbReference type="AlphaFoldDB" id="A0A845R079"/>
<gene>
    <name evidence="7" type="ORF">D3Z33_14055</name>
</gene>
<dbReference type="PANTHER" id="PTHR43077">
    <property type="entry name" value="TRANSPORT PERMEASE YVFS-RELATED"/>
    <property type="match status" value="1"/>
</dbReference>
<dbReference type="GO" id="GO:0140359">
    <property type="term" value="F:ABC-type transporter activity"/>
    <property type="evidence" value="ECO:0007669"/>
    <property type="project" value="InterPro"/>
</dbReference>
<feature type="transmembrane region" description="Helical" evidence="5">
    <location>
        <begin position="221"/>
        <end position="241"/>
    </location>
</feature>
<keyword evidence="4 5" id="KW-0472">Membrane</keyword>
<evidence type="ECO:0000256" key="5">
    <source>
        <dbReference type="SAM" id="Phobius"/>
    </source>
</evidence>
<dbReference type="EMBL" id="QXXA01000017">
    <property type="protein sequence ID" value="NBI07981.1"/>
    <property type="molecule type" value="Genomic_DNA"/>
</dbReference>
<dbReference type="OrthoDB" id="2162283at2"/>
<comment type="caution">
    <text evidence="7">The sequence shown here is derived from an EMBL/GenBank/DDBJ whole genome shotgun (WGS) entry which is preliminary data.</text>
</comment>
<dbReference type="Proteomes" id="UP000467132">
    <property type="component" value="Unassembled WGS sequence"/>
</dbReference>
<evidence type="ECO:0000256" key="2">
    <source>
        <dbReference type="ARBA" id="ARBA00022692"/>
    </source>
</evidence>
<dbReference type="GO" id="GO:0016020">
    <property type="term" value="C:membrane"/>
    <property type="evidence" value="ECO:0007669"/>
    <property type="project" value="UniProtKB-SubCell"/>
</dbReference>
<evidence type="ECO:0000259" key="6">
    <source>
        <dbReference type="Pfam" id="PF12698"/>
    </source>
</evidence>
<feature type="transmembrane region" description="Helical" evidence="5">
    <location>
        <begin position="306"/>
        <end position="324"/>
    </location>
</feature>
<protein>
    <submittedName>
        <fullName evidence="7">ABC transporter permease</fullName>
    </submittedName>
</protein>
<accession>A0A845R079</accession>
<dbReference type="PANTHER" id="PTHR43077:SF10">
    <property type="entry name" value="TRANSPORT PERMEASE PROTEIN"/>
    <property type="match status" value="1"/>
</dbReference>
<feature type="transmembrane region" description="Helical" evidence="5">
    <location>
        <begin position="191"/>
        <end position="215"/>
    </location>
</feature>
<dbReference type="RefSeq" id="WP_160198445.1">
    <property type="nucleotide sequence ID" value="NZ_QXXA01000017.1"/>
</dbReference>
<feature type="transmembrane region" description="Helical" evidence="5">
    <location>
        <begin position="21"/>
        <end position="40"/>
    </location>
</feature>
<evidence type="ECO:0000313" key="7">
    <source>
        <dbReference type="EMBL" id="NBI07981.1"/>
    </source>
</evidence>
<keyword evidence="3 5" id="KW-1133">Transmembrane helix</keyword>
<feature type="transmembrane region" description="Helical" evidence="5">
    <location>
        <begin position="253"/>
        <end position="273"/>
    </location>
</feature>
<dbReference type="InterPro" id="IPR051328">
    <property type="entry name" value="T7SS_ABC-Transporter"/>
</dbReference>
<evidence type="ECO:0000313" key="8">
    <source>
        <dbReference type="Proteomes" id="UP000467132"/>
    </source>
</evidence>
<reference evidence="7 8" key="1">
    <citation type="submission" date="2018-08" db="EMBL/GenBank/DDBJ databases">
        <title>Murine metabolic-syndrome-specific gut microbial biobank.</title>
        <authorList>
            <person name="Liu C."/>
        </authorList>
    </citation>
    <scope>NUCLEOTIDE SEQUENCE [LARGE SCALE GENOMIC DNA]</scope>
    <source>
        <strain evidence="7 8">583</strain>
    </source>
</reference>
<proteinExistence type="predicted"/>
<comment type="subcellular location">
    <subcellularLocation>
        <location evidence="1">Membrane</location>
        <topology evidence="1">Multi-pass membrane protein</topology>
    </subcellularLocation>
</comment>
<sequence length="333" mass="37514">MIKKIWNIFKRDLKVNKRNFLSLYLILFPIIIAIGINIFAPGIEDTTVNLALLKEQNESQIRFFKDFANVETFKTKEDIEKRVRERDNIIGIIPDGNDYYIMPEGDEPQELIDLAKTLNSLYELDVNIEDTNVELIDLGKEVPPLKQTLVNGVLLLIAVLGGMLISFNIVEEKTDNTTSAINVTPTTRNQFILGKSIIGISFVIFGSLSVVLITGFTDINYLQLLTMILVGSIISLLLGFIQGINNSDVMSAAASIKVLFLPLIGSVLAIELLSDKWQNFFYWIPFYWSYKGNKLVLSGTGNWSQILIYSAIVLIISFVVYLALHKKIRKGLE</sequence>